<accession>A0A176WB19</accession>
<evidence type="ECO:0000256" key="1">
    <source>
        <dbReference type="SAM" id="Coils"/>
    </source>
</evidence>
<evidence type="ECO:0000313" key="3">
    <source>
        <dbReference type="Proteomes" id="UP000077202"/>
    </source>
</evidence>
<gene>
    <name evidence="2" type="ORF">AXG93_1112s1420</name>
</gene>
<proteinExistence type="predicted"/>
<dbReference type="EMBL" id="LVLJ01001367">
    <property type="protein sequence ID" value="OAE30124.1"/>
    <property type="molecule type" value="Genomic_DNA"/>
</dbReference>
<keyword evidence="3" id="KW-1185">Reference proteome</keyword>
<dbReference type="Proteomes" id="UP000077202">
    <property type="component" value="Unassembled WGS sequence"/>
</dbReference>
<comment type="caution">
    <text evidence="2">The sequence shown here is derived from an EMBL/GenBank/DDBJ whole genome shotgun (WGS) entry which is preliminary data.</text>
</comment>
<feature type="coiled-coil region" evidence="1">
    <location>
        <begin position="98"/>
        <end position="192"/>
    </location>
</feature>
<protein>
    <submittedName>
        <fullName evidence="2">Uncharacterized protein</fullName>
    </submittedName>
</protein>
<dbReference type="AlphaFoldDB" id="A0A176WB19"/>
<keyword evidence="1" id="KW-0175">Coiled coil</keyword>
<organism evidence="2 3">
    <name type="scientific">Marchantia polymorpha subsp. ruderalis</name>
    <dbReference type="NCBI Taxonomy" id="1480154"/>
    <lineage>
        <taxon>Eukaryota</taxon>
        <taxon>Viridiplantae</taxon>
        <taxon>Streptophyta</taxon>
        <taxon>Embryophyta</taxon>
        <taxon>Marchantiophyta</taxon>
        <taxon>Marchantiopsida</taxon>
        <taxon>Marchantiidae</taxon>
        <taxon>Marchantiales</taxon>
        <taxon>Marchantiaceae</taxon>
        <taxon>Marchantia</taxon>
    </lineage>
</organism>
<reference evidence="2" key="1">
    <citation type="submission" date="2016-03" db="EMBL/GenBank/DDBJ databases">
        <title>Mechanisms controlling the formation of the plant cell surface in tip-growing cells are functionally conserved among land plants.</title>
        <authorList>
            <person name="Honkanen S."/>
            <person name="Jones V.A."/>
            <person name="Morieri G."/>
            <person name="Champion C."/>
            <person name="Hetherington A.J."/>
            <person name="Kelly S."/>
            <person name="Saint-Marcoux D."/>
            <person name="Proust H."/>
            <person name="Prescott H."/>
            <person name="Dolan L."/>
        </authorList>
    </citation>
    <scope>NUCLEOTIDE SEQUENCE [LARGE SCALE GENOMIC DNA]</scope>
    <source>
        <tissue evidence="2">Whole gametophyte</tissue>
    </source>
</reference>
<sequence length="275" mass="31554">MRSEDLSRRLVKELMLSEAILEQIIAKVGGTIEDILEVPEPPPSEEEVRSEVAMKTSEEVPKALEIAFPDYLNRTKLKRAVAVKRKWDSATAMAKERAASLAAECATEKATLQEQENRFHAKEMECEVLRSNLVKESDHCAELEQMHADELAKAEEQRAEEAKIAEDLRVQIAAAKKREEELCSKVAELANDRDKEFKRAEELTTSLAKEFWKHEGELTDWAKNLADCESARSSEVECRLKVELERRRLHDRLGKAAMRLEESQRRMEQTETAYR</sequence>
<evidence type="ECO:0000313" key="2">
    <source>
        <dbReference type="EMBL" id="OAE30124.1"/>
    </source>
</evidence>
<name>A0A176WB19_MARPO</name>